<dbReference type="OrthoDB" id="5126438at2"/>
<sequence>MFGSKTKKASKPAPAPKSRGRKKKKGKSSEEPFWVSEVNALPREGLFDVEQSRKRAVKRFRAVRALPWVAGVLACLVFVLLINTNTGPQAPTNSYASVSRALAISQVDSWLKTDPAPLPGGHVLGWESSEIIEPQVDDSNPDKEPPPSLEAHKVAVADESGQVFIAEVSIVLPYNAAPAVAGPPLLVSADNIDKQASGYFSWPGWKSTPVEDDAKVAIENWANAYLGSEPGSLRAAVGDPDKSRLYMPLGGAYLVSINANQGAVRLADLDGNKVPPRLIVSVSLKYSWSDPGPKEKIRSSNVESVPMQMDLLIDGADTASPKVVAWGPAGFGPRLVPYMNAVSGRKSVSAPSVSASPTPTPSVGAEAEEGEK</sequence>
<protein>
    <submittedName>
        <fullName evidence="3">Uncharacterized protein</fullName>
    </submittedName>
</protein>
<dbReference type="Proteomes" id="UP000014417">
    <property type="component" value="Unassembled WGS sequence"/>
</dbReference>
<feature type="transmembrane region" description="Helical" evidence="2">
    <location>
        <begin position="62"/>
        <end position="82"/>
    </location>
</feature>
<evidence type="ECO:0000313" key="3">
    <source>
        <dbReference type="EMBL" id="EPD32889.1"/>
    </source>
</evidence>
<feature type="region of interest" description="Disordered" evidence="1">
    <location>
        <begin position="1"/>
        <end position="32"/>
    </location>
</feature>
<comment type="caution">
    <text evidence="3">The sequence shown here is derived from an EMBL/GenBank/DDBJ whole genome shotgun (WGS) entry which is preliminary data.</text>
</comment>
<keyword evidence="2" id="KW-1133">Transmembrane helix</keyword>
<evidence type="ECO:0000313" key="4">
    <source>
        <dbReference type="Proteomes" id="UP000014417"/>
    </source>
</evidence>
<organism evidence="3 4">
    <name type="scientific">Propionimicrobium lymphophilum ACS-093-V-SCH5</name>
    <dbReference type="NCBI Taxonomy" id="883161"/>
    <lineage>
        <taxon>Bacteria</taxon>
        <taxon>Bacillati</taxon>
        <taxon>Actinomycetota</taxon>
        <taxon>Actinomycetes</taxon>
        <taxon>Propionibacteriales</taxon>
        <taxon>Propionibacteriaceae</taxon>
        <taxon>Propionimicrobium</taxon>
    </lineage>
</organism>
<name>S2WYS2_9ACTN</name>
<feature type="compositionally biased region" description="Basic residues" evidence="1">
    <location>
        <begin position="1"/>
        <end position="10"/>
    </location>
</feature>
<evidence type="ECO:0000256" key="2">
    <source>
        <dbReference type="SAM" id="Phobius"/>
    </source>
</evidence>
<reference evidence="3 4" key="1">
    <citation type="submission" date="2013-04" db="EMBL/GenBank/DDBJ databases">
        <title>The Genome Sequence of Propionimicrobium lymphophilum ACS-093-V-SCH5.</title>
        <authorList>
            <consortium name="The Broad Institute Genomics Platform"/>
            <person name="Earl A."/>
            <person name="Ward D."/>
            <person name="Feldgarden M."/>
            <person name="Gevers D."/>
            <person name="Saerens B."/>
            <person name="Vaneechoutte M."/>
            <person name="Walker B."/>
            <person name="Young S."/>
            <person name="Zeng Q."/>
            <person name="Gargeya S."/>
            <person name="Fitzgerald M."/>
            <person name="Haas B."/>
            <person name="Abouelleil A."/>
            <person name="Allen A.W."/>
            <person name="Alvarado L."/>
            <person name="Arachchi H.M."/>
            <person name="Berlin A.M."/>
            <person name="Chapman S.B."/>
            <person name="Gainer-Dewar J."/>
            <person name="Goldberg J."/>
            <person name="Griggs A."/>
            <person name="Gujja S."/>
            <person name="Hansen M."/>
            <person name="Howarth C."/>
            <person name="Imamovic A."/>
            <person name="Ireland A."/>
            <person name="Larimer J."/>
            <person name="McCowan C."/>
            <person name="Murphy C."/>
            <person name="Pearson M."/>
            <person name="Poon T.W."/>
            <person name="Priest M."/>
            <person name="Roberts A."/>
            <person name="Saif S."/>
            <person name="Shea T."/>
            <person name="Sisk P."/>
            <person name="Sykes S."/>
            <person name="Wortman J."/>
            <person name="Nusbaum C."/>
            <person name="Birren B."/>
        </authorList>
    </citation>
    <scope>NUCLEOTIDE SEQUENCE [LARGE SCALE GENOMIC DNA]</scope>
    <source>
        <strain evidence="3 4">ACS-093-V-SCH5</strain>
    </source>
</reference>
<feature type="region of interest" description="Disordered" evidence="1">
    <location>
        <begin position="347"/>
        <end position="372"/>
    </location>
</feature>
<dbReference type="AlphaFoldDB" id="S2WYS2"/>
<accession>S2WYS2</accession>
<keyword evidence="4" id="KW-1185">Reference proteome</keyword>
<dbReference type="STRING" id="883161.HMPREF9306_01197"/>
<proteinExistence type="predicted"/>
<dbReference type="PATRIC" id="fig|883161.3.peg.1188"/>
<keyword evidence="2" id="KW-0472">Membrane</keyword>
<dbReference type="RefSeq" id="WP_016456027.1">
    <property type="nucleotide sequence ID" value="NZ_KE150269.1"/>
</dbReference>
<gene>
    <name evidence="3" type="ORF">HMPREF9306_01197</name>
</gene>
<feature type="compositionally biased region" description="Low complexity" evidence="1">
    <location>
        <begin position="347"/>
        <end position="363"/>
    </location>
</feature>
<keyword evidence="2" id="KW-0812">Transmembrane</keyword>
<evidence type="ECO:0000256" key="1">
    <source>
        <dbReference type="SAM" id="MobiDB-lite"/>
    </source>
</evidence>
<dbReference type="HOGENOM" id="CLU_743660_0_0_11"/>
<dbReference type="EMBL" id="AGZR01000006">
    <property type="protein sequence ID" value="EPD32889.1"/>
    <property type="molecule type" value="Genomic_DNA"/>
</dbReference>